<gene>
    <name evidence="6" type="ORF">NE675_10900</name>
</gene>
<dbReference type="InterPro" id="IPR001173">
    <property type="entry name" value="Glyco_trans_2-like"/>
</dbReference>
<dbReference type="RefSeq" id="WP_062411699.1">
    <property type="nucleotide sequence ID" value="NZ_JAJCIO010000029.1"/>
</dbReference>
<dbReference type="SUPFAM" id="SSF53448">
    <property type="entry name" value="Nucleotide-diphospho-sugar transferases"/>
    <property type="match status" value="1"/>
</dbReference>
<reference evidence="6 7" key="1">
    <citation type="submission" date="2022-06" db="EMBL/GenBank/DDBJ databases">
        <title>Isolation of gut microbiota from human fecal samples.</title>
        <authorList>
            <person name="Pamer E.G."/>
            <person name="Barat B."/>
            <person name="Waligurski E."/>
            <person name="Medina S."/>
            <person name="Paddock L."/>
            <person name="Mostad J."/>
        </authorList>
    </citation>
    <scope>NUCLEOTIDE SEQUENCE [LARGE SCALE GENOMIC DNA]</scope>
    <source>
        <strain evidence="6 7">DFI.1.1</strain>
    </source>
</reference>
<comment type="caution">
    <text evidence="6">The sequence shown here is derived from an EMBL/GenBank/DDBJ whole genome shotgun (WGS) entry which is preliminary data.</text>
</comment>
<keyword evidence="4 6" id="KW-0808">Transferase</keyword>
<evidence type="ECO:0000256" key="2">
    <source>
        <dbReference type="ARBA" id="ARBA00006739"/>
    </source>
</evidence>
<accession>A0ABT1SUW4</accession>
<keyword evidence="3 6" id="KW-0328">Glycosyltransferase</keyword>
<evidence type="ECO:0000256" key="1">
    <source>
        <dbReference type="ARBA" id="ARBA00004776"/>
    </source>
</evidence>
<protein>
    <submittedName>
        <fullName evidence="6">Glycosyltransferase</fullName>
        <ecNumber evidence="6">2.4.-.-</ecNumber>
    </submittedName>
</protein>
<evidence type="ECO:0000313" key="6">
    <source>
        <dbReference type="EMBL" id="MCQ5343525.1"/>
    </source>
</evidence>
<evidence type="ECO:0000256" key="3">
    <source>
        <dbReference type="ARBA" id="ARBA00022676"/>
    </source>
</evidence>
<dbReference type="Proteomes" id="UP001206692">
    <property type="component" value="Unassembled WGS sequence"/>
</dbReference>
<dbReference type="EC" id="2.4.-.-" evidence="6"/>
<dbReference type="Gene3D" id="3.90.550.10">
    <property type="entry name" value="Spore Coat Polysaccharide Biosynthesis Protein SpsA, Chain A"/>
    <property type="match status" value="1"/>
</dbReference>
<dbReference type="InterPro" id="IPR029044">
    <property type="entry name" value="Nucleotide-diphossugar_trans"/>
</dbReference>
<evidence type="ECO:0000259" key="5">
    <source>
        <dbReference type="Pfam" id="PF00535"/>
    </source>
</evidence>
<comment type="similarity">
    <text evidence="2">Belongs to the glycosyltransferase 2 family.</text>
</comment>
<name>A0ABT1SUW4_9FIRM</name>
<comment type="pathway">
    <text evidence="1">Cell wall biogenesis; cell wall polysaccharide biosynthesis.</text>
</comment>
<evidence type="ECO:0000313" key="7">
    <source>
        <dbReference type="Proteomes" id="UP001206692"/>
    </source>
</evidence>
<dbReference type="Pfam" id="PF00535">
    <property type="entry name" value="Glycos_transf_2"/>
    <property type="match status" value="1"/>
</dbReference>
<dbReference type="EMBL" id="JANGEW010000027">
    <property type="protein sequence ID" value="MCQ5343525.1"/>
    <property type="molecule type" value="Genomic_DNA"/>
</dbReference>
<proteinExistence type="inferred from homology"/>
<sequence length="305" mass="34481">MLKKSVVIIPIYRPDDKFKKLLAMLKQQKEVSFDVYIIDSGSCVEDYLNELDGLSYTIITTTPQNFNHGGTRQAAAEACKGYQYLIYMTQDAIPANEFTLHNLLTAFENPKVGCAYGRQLPHKDATILAARARHFNYPEGSRFKGTADAPELGIKVSFISDTFAAYRPAALEEIGGFPSDVILGEDTYVASKMVLAGWLNAYVADAQVYHSHNYTIMQEFKRYFDTGVFHARESWIQQSFGKAEGEGKKFVLDELKYLIKNKPLLVFSTILRDGFKFLGYKLGLHEKGIPTSIKKQCSMTPKYWK</sequence>
<feature type="domain" description="Glycosyltransferase 2-like" evidence="5">
    <location>
        <begin position="7"/>
        <end position="175"/>
    </location>
</feature>
<evidence type="ECO:0000256" key="4">
    <source>
        <dbReference type="ARBA" id="ARBA00022679"/>
    </source>
</evidence>
<dbReference type="PANTHER" id="PTHR43179:SF12">
    <property type="entry name" value="GALACTOFURANOSYLTRANSFERASE GLFT2"/>
    <property type="match status" value="1"/>
</dbReference>
<dbReference type="PANTHER" id="PTHR43179">
    <property type="entry name" value="RHAMNOSYLTRANSFERASE WBBL"/>
    <property type="match status" value="1"/>
</dbReference>
<keyword evidence="7" id="KW-1185">Reference proteome</keyword>
<organism evidence="6 7">
    <name type="scientific">Megasphaera massiliensis</name>
    <dbReference type="NCBI Taxonomy" id="1232428"/>
    <lineage>
        <taxon>Bacteria</taxon>
        <taxon>Bacillati</taxon>
        <taxon>Bacillota</taxon>
        <taxon>Negativicutes</taxon>
        <taxon>Veillonellales</taxon>
        <taxon>Veillonellaceae</taxon>
        <taxon>Megasphaera</taxon>
    </lineage>
</organism>
<dbReference type="GO" id="GO:0016757">
    <property type="term" value="F:glycosyltransferase activity"/>
    <property type="evidence" value="ECO:0007669"/>
    <property type="project" value="UniProtKB-KW"/>
</dbReference>